<dbReference type="Proteomes" id="UP000694564">
    <property type="component" value="Chromosome 17"/>
</dbReference>
<dbReference type="Gene3D" id="6.10.140.140">
    <property type="match status" value="1"/>
</dbReference>
<sequence length="112" mass="13000">MYLSVGTPLSSFKDLAIYFSQKEWECLDSAQKNLYSDVMLENYNNLISLGLSKTKPSVISLLEQGKEPWMVKRKKETKEWRPCPVCLRQGNPSEILVKKLPANKRHEIWGRN</sequence>
<name>A0A8D2D4G8_SCIVU</name>
<dbReference type="CDD" id="cd07765">
    <property type="entry name" value="KRAB_A-box"/>
    <property type="match status" value="1"/>
</dbReference>
<accession>A0A8D2D4G8</accession>
<dbReference type="Ensembl" id="ENSSVLT00005021149.1">
    <property type="protein sequence ID" value="ENSSVLP00005018999.1"/>
    <property type="gene ID" value="ENSSVLG00005015227.1"/>
</dbReference>
<feature type="domain" description="KRAB" evidence="1">
    <location>
        <begin position="10"/>
        <end position="81"/>
    </location>
</feature>
<dbReference type="GO" id="GO:0006355">
    <property type="term" value="P:regulation of DNA-templated transcription"/>
    <property type="evidence" value="ECO:0007669"/>
    <property type="project" value="InterPro"/>
</dbReference>
<dbReference type="PROSITE" id="PS50805">
    <property type="entry name" value="KRAB"/>
    <property type="match status" value="1"/>
</dbReference>
<dbReference type="AlphaFoldDB" id="A0A8D2D4G8"/>
<dbReference type="PANTHER" id="PTHR23232:SF163">
    <property type="entry name" value="ZINC FINGER PROTEIN 589"/>
    <property type="match status" value="1"/>
</dbReference>
<evidence type="ECO:0000259" key="1">
    <source>
        <dbReference type="PROSITE" id="PS50805"/>
    </source>
</evidence>
<evidence type="ECO:0000313" key="3">
    <source>
        <dbReference type="Proteomes" id="UP000694564"/>
    </source>
</evidence>
<reference evidence="2" key="2">
    <citation type="submission" date="2025-09" db="UniProtKB">
        <authorList>
            <consortium name="Ensembl"/>
        </authorList>
    </citation>
    <scope>IDENTIFICATION</scope>
</reference>
<dbReference type="Pfam" id="PF01352">
    <property type="entry name" value="KRAB"/>
    <property type="match status" value="1"/>
</dbReference>
<dbReference type="SMART" id="SM00349">
    <property type="entry name" value="KRAB"/>
    <property type="match status" value="1"/>
</dbReference>
<keyword evidence="3" id="KW-1185">Reference proteome</keyword>
<dbReference type="PANTHER" id="PTHR23232">
    <property type="entry name" value="KRAB DOMAIN C2H2 ZINC FINGER"/>
    <property type="match status" value="1"/>
</dbReference>
<reference evidence="2" key="1">
    <citation type="submission" date="2025-08" db="UniProtKB">
        <authorList>
            <consortium name="Ensembl"/>
        </authorList>
    </citation>
    <scope>IDENTIFICATION</scope>
</reference>
<dbReference type="InterPro" id="IPR050169">
    <property type="entry name" value="Krueppel_C2H2_ZnF"/>
</dbReference>
<dbReference type="GeneTree" id="ENSGT00940000164032"/>
<organism evidence="2 3">
    <name type="scientific">Sciurus vulgaris</name>
    <name type="common">Eurasian red squirrel</name>
    <dbReference type="NCBI Taxonomy" id="55149"/>
    <lineage>
        <taxon>Eukaryota</taxon>
        <taxon>Metazoa</taxon>
        <taxon>Chordata</taxon>
        <taxon>Craniata</taxon>
        <taxon>Vertebrata</taxon>
        <taxon>Euteleostomi</taxon>
        <taxon>Mammalia</taxon>
        <taxon>Eutheria</taxon>
        <taxon>Euarchontoglires</taxon>
        <taxon>Glires</taxon>
        <taxon>Rodentia</taxon>
        <taxon>Sciuromorpha</taxon>
        <taxon>Sciuridae</taxon>
        <taxon>Sciurinae</taxon>
        <taxon>Sciurini</taxon>
        <taxon>Sciurus</taxon>
    </lineage>
</organism>
<protein>
    <recommendedName>
        <fullName evidence="1">KRAB domain-containing protein</fullName>
    </recommendedName>
</protein>
<proteinExistence type="predicted"/>
<dbReference type="SUPFAM" id="SSF109640">
    <property type="entry name" value="KRAB domain (Kruppel-associated box)"/>
    <property type="match status" value="1"/>
</dbReference>
<dbReference type="InterPro" id="IPR036051">
    <property type="entry name" value="KRAB_dom_sf"/>
</dbReference>
<dbReference type="InterPro" id="IPR001909">
    <property type="entry name" value="KRAB"/>
</dbReference>
<evidence type="ECO:0000313" key="2">
    <source>
        <dbReference type="Ensembl" id="ENSSVLP00005018999.1"/>
    </source>
</evidence>